<organism evidence="8 9">
    <name type="scientific">Streptomyces scabiei (strain 87.22)</name>
    <dbReference type="NCBI Taxonomy" id="680198"/>
    <lineage>
        <taxon>Bacteria</taxon>
        <taxon>Bacillati</taxon>
        <taxon>Actinomycetota</taxon>
        <taxon>Actinomycetes</taxon>
        <taxon>Kitasatosporales</taxon>
        <taxon>Streptomycetaceae</taxon>
        <taxon>Streptomyces</taxon>
    </lineage>
</organism>
<dbReference type="AlphaFoldDB" id="C9YZN5"/>
<dbReference type="GO" id="GO:0012505">
    <property type="term" value="C:endomembrane system"/>
    <property type="evidence" value="ECO:0007669"/>
    <property type="project" value="UniProtKB-SubCell"/>
</dbReference>
<evidence type="ECO:0000313" key="8">
    <source>
        <dbReference type="EMBL" id="CBG74056.1"/>
    </source>
</evidence>
<evidence type="ECO:0000256" key="1">
    <source>
        <dbReference type="ARBA" id="ARBA00004127"/>
    </source>
</evidence>
<dbReference type="PANTHER" id="PTHR43337:SF1">
    <property type="entry name" value="XANTHINE_URACIL PERMEASE C887.17-RELATED"/>
    <property type="match status" value="1"/>
</dbReference>
<dbReference type="HOGENOM" id="CLU_024508_2_1_11"/>
<dbReference type="Pfam" id="PF00860">
    <property type="entry name" value="Xan_ur_permease"/>
    <property type="match status" value="1"/>
</dbReference>
<comment type="similarity">
    <text evidence="2">Belongs to the nucleobase:cation symporter-2 (NCS2) (TC 2.A.40) family. Azg-like subfamily.</text>
</comment>
<evidence type="ECO:0000256" key="2">
    <source>
        <dbReference type="ARBA" id="ARBA00005697"/>
    </source>
</evidence>
<comment type="subcellular location">
    <subcellularLocation>
        <location evidence="1">Endomembrane system</location>
        <topology evidence="1">Multi-pass membrane protein</topology>
    </subcellularLocation>
</comment>
<feature type="transmembrane region" description="Helical" evidence="7">
    <location>
        <begin position="70"/>
        <end position="103"/>
    </location>
</feature>
<dbReference type="InterPro" id="IPR006043">
    <property type="entry name" value="NCS2"/>
</dbReference>
<evidence type="ECO:0000256" key="3">
    <source>
        <dbReference type="ARBA" id="ARBA00022448"/>
    </source>
</evidence>
<dbReference type="InterPro" id="IPR045018">
    <property type="entry name" value="Azg-like"/>
</dbReference>
<keyword evidence="6 7" id="KW-0472">Membrane</keyword>
<dbReference type="STRING" id="680198.SCAB_70621"/>
<evidence type="ECO:0000256" key="6">
    <source>
        <dbReference type="ARBA" id="ARBA00023136"/>
    </source>
</evidence>
<evidence type="ECO:0000256" key="5">
    <source>
        <dbReference type="ARBA" id="ARBA00022989"/>
    </source>
</evidence>
<dbReference type="Proteomes" id="UP000001444">
    <property type="component" value="Chromosome"/>
</dbReference>
<name>C9YZN5_STRSW</name>
<keyword evidence="5 7" id="KW-1133">Transmembrane helix</keyword>
<sequence>MGTVVGITAEAGLLDEEGKVPNLGRVLLIDGAAAVAGGASSSSSATSYIESAAGVGEGARTGFANLVTGGLFAVALFLTPLLTIVPMQAAAPALVAVGFLMMTQVKHIDWDKYEIAIPAFLTIAVMPFTYSITNGIGAGFLAFVLIKTVLGKAKEIHWLLWATSALFLVYFAINPVQQLFGVR</sequence>
<accession>C9YZN5</accession>
<feature type="transmembrane region" description="Helical" evidence="7">
    <location>
        <begin position="115"/>
        <end position="146"/>
    </location>
</feature>
<reference evidence="8 9" key="1">
    <citation type="journal article" date="2010" name="Mol. Plant Microbe Interact.">
        <title>Streptomyces scabies 87-22 contains a coronafacic acid-like biosynthetic cluster that contributes to plant-microbe interactions.</title>
        <authorList>
            <person name="Bignell D.R."/>
            <person name="Seipke R.F."/>
            <person name="Huguet-Tapia J.C."/>
            <person name="Chambers A.H."/>
            <person name="Parry R.J."/>
            <person name="Loria R."/>
        </authorList>
    </citation>
    <scope>NUCLEOTIDE SEQUENCE [LARGE SCALE GENOMIC DNA]</scope>
    <source>
        <strain evidence="8 9">87.22</strain>
    </source>
</reference>
<feature type="transmembrane region" description="Helical" evidence="7">
    <location>
        <begin position="158"/>
        <end position="176"/>
    </location>
</feature>
<keyword evidence="4 7" id="KW-0812">Transmembrane</keyword>
<dbReference type="eggNOG" id="COG2252">
    <property type="taxonomic scope" value="Bacteria"/>
</dbReference>
<dbReference type="EMBL" id="FN554889">
    <property type="protein sequence ID" value="CBG74056.1"/>
    <property type="molecule type" value="Genomic_DNA"/>
</dbReference>
<dbReference type="KEGG" id="scb:SCAB_70621"/>
<proteinExistence type="inferred from homology"/>
<evidence type="ECO:0000313" key="9">
    <source>
        <dbReference type="Proteomes" id="UP000001444"/>
    </source>
</evidence>
<gene>
    <name evidence="8" type="ordered locus">SCAB_70621</name>
</gene>
<dbReference type="GO" id="GO:0005345">
    <property type="term" value="F:purine nucleobase transmembrane transporter activity"/>
    <property type="evidence" value="ECO:0007669"/>
    <property type="project" value="TreeGrafter"/>
</dbReference>
<keyword evidence="3" id="KW-0813">Transport</keyword>
<evidence type="ECO:0000256" key="7">
    <source>
        <dbReference type="SAM" id="Phobius"/>
    </source>
</evidence>
<dbReference type="PANTHER" id="PTHR43337">
    <property type="entry name" value="XANTHINE/URACIL PERMEASE C887.17-RELATED"/>
    <property type="match status" value="1"/>
</dbReference>
<evidence type="ECO:0000256" key="4">
    <source>
        <dbReference type="ARBA" id="ARBA00022692"/>
    </source>
</evidence>
<dbReference type="GO" id="GO:0005886">
    <property type="term" value="C:plasma membrane"/>
    <property type="evidence" value="ECO:0007669"/>
    <property type="project" value="TreeGrafter"/>
</dbReference>
<keyword evidence="9" id="KW-1185">Reference proteome</keyword>
<protein>
    <submittedName>
        <fullName evidence="8">Putative membrane protein</fullName>
    </submittedName>
</protein>